<dbReference type="InterPro" id="IPR025660">
    <property type="entry name" value="Pept_his_AS"/>
</dbReference>
<dbReference type="CDD" id="cd02248">
    <property type="entry name" value="Peptidase_C1A"/>
    <property type="match status" value="1"/>
</dbReference>
<dbReference type="PROSITE" id="PS00639">
    <property type="entry name" value="THIOL_PROTEASE_HIS"/>
    <property type="match status" value="1"/>
</dbReference>
<evidence type="ECO:0000313" key="9">
    <source>
        <dbReference type="EMBL" id="KAK3282365.1"/>
    </source>
</evidence>
<proteinExistence type="inferred from homology"/>
<dbReference type="InterPro" id="IPR000668">
    <property type="entry name" value="Peptidase_C1A_C"/>
</dbReference>
<dbReference type="Proteomes" id="UP001190700">
    <property type="component" value="Unassembled WGS sequence"/>
</dbReference>
<evidence type="ECO:0000256" key="5">
    <source>
        <dbReference type="ARBA" id="ARBA00023157"/>
    </source>
</evidence>
<evidence type="ECO:0000256" key="6">
    <source>
        <dbReference type="SAM" id="SignalP"/>
    </source>
</evidence>
<dbReference type="PANTHER" id="PTHR12411">
    <property type="entry name" value="CYSTEINE PROTEASE FAMILY C1-RELATED"/>
    <property type="match status" value="1"/>
</dbReference>
<comment type="caution">
    <text evidence="9">The sequence shown here is derived from an EMBL/GenBank/DDBJ whole genome shotgun (WGS) entry which is preliminary data.</text>
</comment>
<dbReference type="FunFam" id="3.90.70.10:FF:000067">
    <property type="entry name" value="Senescence-specific cysteine protease"/>
    <property type="match status" value="1"/>
</dbReference>
<evidence type="ECO:0000259" key="8">
    <source>
        <dbReference type="SMART" id="SM00848"/>
    </source>
</evidence>
<dbReference type="Pfam" id="PF00112">
    <property type="entry name" value="Peptidase_C1"/>
    <property type="match status" value="1"/>
</dbReference>
<dbReference type="GO" id="GO:0006508">
    <property type="term" value="P:proteolysis"/>
    <property type="evidence" value="ECO:0007669"/>
    <property type="project" value="UniProtKB-KW"/>
</dbReference>
<name>A0AAE0LF08_9CHLO</name>
<keyword evidence="5" id="KW-1015">Disulfide bond</keyword>
<dbReference type="InterPro" id="IPR013128">
    <property type="entry name" value="Peptidase_C1A"/>
</dbReference>
<organism evidence="9 10">
    <name type="scientific">Cymbomonas tetramitiformis</name>
    <dbReference type="NCBI Taxonomy" id="36881"/>
    <lineage>
        <taxon>Eukaryota</taxon>
        <taxon>Viridiplantae</taxon>
        <taxon>Chlorophyta</taxon>
        <taxon>Pyramimonadophyceae</taxon>
        <taxon>Pyramimonadales</taxon>
        <taxon>Pyramimonadaceae</taxon>
        <taxon>Cymbomonas</taxon>
    </lineage>
</organism>
<evidence type="ECO:0000256" key="3">
    <source>
        <dbReference type="ARBA" id="ARBA00022729"/>
    </source>
</evidence>
<dbReference type="AlphaFoldDB" id="A0AAE0LF08"/>
<dbReference type="SUPFAM" id="SSF54001">
    <property type="entry name" value="Cysteine proteinases"/>
    <property type="match status" value="1"/>
</dbReference>
<keyword evidence="3 6" id="KW-0732">Signal</keyword>
<accession>A0AAE0LF08</accession>
<dbReference type="SMART" id="SM00848">
    <property type="entry name" value="Inhibitor_I29"/>
    <property type="match status" value="1"/>
</dbReference>
<dbReference type="EMBL" id="LGRX02003361">
    <property type="protein sequence ID" value="KAK3282365.1"/>
    <property type="molecule type" value="Genomic_DNA"/>
</dbReference>
<dbReference type="InterPro" id="IPR038765">
    <property type="entry name" value="Papain-like_cys_pep_sf"/>
</dbReference>
<dbReference type="Pfam" id="PF08246">
    <property type="entry name" value="Inhibitor_I29"/>
    <property type="match status" value="1"/>
</dbReference>
<evidence type="ECO:0000256" key="4">
    <source>
        <dbReference type="ARBA" id="ARBA00022801"/>
    </source>
</evidence>
<gene>
    <name evidence="9" type="ORF">CYMTET_9895</name>
</gene>
<reference evidence="9 10" key="1">
    <citation type="journal article" date="2015" name="Genome Biol. Evol.">
        <title>Comparative Genomics of a Bacterivorous Green Alga Reveals Evolutionary Causalities and Consequences of Phago-Mixotrophic Mode of Nutrition.</title>
        <authorList>
            <person name="Burns J.A."/>
            <person name="Paasch A."/>
            <person name="Narechania A."/>
            <person name="Kim E."/>
        </authorList>
    </citation>
    <scope>NUCLEOTIDE SEQUENCE [LARGE SCALE GENOMIC DNA]</scope>
    <source>
        <strain evidence="9 10">PLY_AMNH</strain>
    </source>
</reference>
<evidence type="ECO:0000256" key="2">
    <source>
        <dbReference type="ARBA" id="ARBA00022670"/>
    </source>
</evidence>
<dbReference type="InterPro" id="IPR039417">
    <property type="entry name" value="Peptidase_C1A_papain-like"/>
</dbReference>
<comment type="similarity">
    <text evidence="1">Belongs to the peptidase C1 family.</text>
</comment>
<dbReference type="InterPro" id="IPR000169">
    <property type="entry name" value="Pept_cys_AS"/>
</dbReference>
<keyword evidence="2" id="KW-0645">Protease</keyword>
<dbReference type="GO" id="GO:0008234">
    <property type="term" value="F:cysteine-type peptidase activity"/>
    <property type="evidence" value="ECO:0007669"/>
    <property type="project" value="InterPro"/>
</dbReference>
<dbReference type="Gene3D" id="3.90.70.10">
    <property type="entry name" value="Cysteine proteinases"/>
    <property type="match status" value="1"/>
</dbReference>
<keyword evidence="10" id="KW-1185">Reference proteome</keyword>
<dbReference type="InterPro" id="IPR013201">
    <property type="entry name" value="Prot_inhib_I29"/>
</dbReference>
<dbReference type="PROSITE" id="PS00139">
    <property type="entry name" value="THIOL_PROTEASE_CYS"/>
    <property type="match status" value="1"/>
</dbReference>
<dbReference type="SMART" id="SM00645">
    <property type="entry name" value="Pept_C1"/>
    <property type="match status" value="1"/>
</dbReference>
<dbReference type="PRINTS" id="PR00705">
    <property type="entry name" value="PAPAIN"/>
</dbReference>
<feature type="domain" description="Peptidase C1A papain C-terminal" evidence="7">
    <location>
        <begin position="126"/>
        <end position="344"/>
    </location>
</feature>
<evidence type="ECO:0000313" key="10">
    <source>
        <dbReference type="Proteomes" id="UP001190700"/>
    </source>
</evidence>
<protein>
    <submittedName>
        <fullName evidence="9">Uncharacterized protein</fullName>
    </submittedName>
</protein>
<feature type="chain" id="PRO_5042069214" evidence="6">
    <location>
        <begin position="16"/>
        <end position="345"/>
    </location>
</feature>
<feature type="signal peptide" evidence="6">
    <location>
        <begin position="1"/>
        <end position="15"/>
    </location>
</feature>
<feature type="domain" description="Cathepsin propeptide inhibitor" evidence="8">
    <location>
        <begin position="33"/>
        <end position="98"/>
    </location>
</feature>
<evidence type="ECO:0000256" key="1">
    <source>
        <dbReference type="ARBA" id="ARBA00008455"/>
    </source>
</evidence>
<keyword evidence="4" id="KW-0378">Hydrolase</keyword>
<sequence>MMFKTFLLLLPVALAARPFSADGSEDSSLKAKFDSWASEHSKQYMDSNALGASEEYSIRFGIFSDNMKFIERLVSMGANQTWTMSSTGPFMDLTNEEFKTGFLGFKKTENSNELKQAGFKYANTQAADSVDWRTKGAVTDVKNQAQCGSCWSFSTTGSIEGANFLATGKLVSLSEQQLVSCDTKADQGCQGGLMDNAFQYVITNGGITTESNYPYKSGGGNSGTCDTSKASDHAVTISGFEDVPQNDESALRQAISGQPVSVAVDATTWQFYGGGVFNGVFGYCGTSLDHGVLAVGYDQTASTPFYVVKNSWGGSWGEKGYIRLPTDKGKEGMCGIANTASYPTK</sequence>
<evidence type="ECO:0000259" key="7">
    <source>
        <dbReference type="SMART" id="SM00645"/>
    </source>
</evidence>